<evidence type="ECO:0000256" key="6">
    <source>
        <dbReference type="HAMAP-Rule" id="MF_01885"/>
    </source>
</evidence>
<accession>A0ABQ6LJV6</accession>
<evidence type="ECO:0000313" key="9">
    <source>
        <dbReference type="Proteomes" id="UP001239909"/>
    </source>
</evidence>
<dbReference type="Proteomes" id="UP001239909">
    <property type="component" value="Unassembled WGS sequence"/>
</dbReference>
<dbReference type="InterPro" id="IPR001537">
    <property type="entry name" value="SpoU_MeTrfase"/>
</dbReference>
<dbReference type="SUPFAM" id="SSF75217">
    <property type="entry name" value="alpha/beta knot"/>
    <property type="match status" value="1"/>
</dbReference>
<dbReference type="RefSeq" id="WP_285671287.1">
    <property type="nucleotide sequence ID" value="NZ_BSYI01000011.1"/>
</dbReference>
<reference evidence="8 9" key="1">
    <citation type="submission" date="2023-04" db="EMBL/GenBank/DDBJ databases">
        <title>Marinoamorphus aggregata gen. nov., sp. Nov., isolate from tissue of brittle star Ophioplocus japonicus.</title>
        <authorList>
            <person name="Kawano K."/>
            <person name="Sawayama S."/>
            <person name="Nakagawa S."/>
        </authorList>
    </citation>
    <scope>NUCLEOTIDE SEQUENCE [LARGE SCALE GENOMIC DNA]</scope>
    <source>
        <strain evidence="8 9">NKW23</strain>
    </source>
</reference>
<feature type="binding site" evidence="6">
    <location>
        <position position="119"/>
    </location>
    <ligand>
        <name>S-adenosyl-L-methionine</name>
        <dbReference type="ChEBI" id="CHEBI:59789"/>
    </ligand>
</feature>
<dbReference type="HAMAP" id="MF_01885">
    <property type="entry name" value="tRNA_methyltr_TrmL"/>
    <property type="match status" value="1"/>
</dbReference>
<feature type="binding site" evidence="6">
    <location>
        <position position="147"/>
    </location>
    <ligand>
        <name>S-adenosyl-L-methionine</name>
        <dbReference type="ChEBI" id="CHEBI:59789"/>
    </ligand>
</feature>
<dbReference type="InterPro" id="IPR029026">
    <property type="entry name" value="tRNA_m1G_MTases_N"/>
</dbReference>
<keyword evidence="2 6" id="KW-0489">Methyltransferase</keyword>
<dbReference type="InterPro" id="IPR029028">
    <property type="entry name" value="Alpha/beta_knot_MTases"/>
</dbReference>
<dbReference type="PANTHER" id="PTHR42971:SF1">
    <property type="entry name" value="TRNA (CYTIDINE(34)-2'-O)-METHYLTRANSFERASE"/>
    <property type="match status" value="1"/>
</dbReference>
<protein>
    <recommendedName>
        <fullName evidence="6">tRNA (cytidine(34)-2'-O)-methyltransferase</fullName>
        <ecNumber evidence="6">2.1.1.207</ecNumber>
    </recommendedName>
    <alternativeName>
        <fullName evidence="6">tRNA (cytidine/uridine-2'-O-)-methyltransferase TrmL</fullName>
    </alternativeName>
</protein>
<proteinExistence type="inferred from homology"/>
<evidence type="ECO:0000259" key="7">
    <source>
        <dbReference type="Pfam" id="PF00588"/>
    </source>
</evidence>
<keyword evidence="1 6" id="KW-0963">Cytoplasm</keyword>
<evidence type="ECO:0000256" key="3">
    <source>
        <dbReference type="ARBA" id="ARBA00022679"/>
    </source>
</evidence>
<comment type="subcellular location">
    <subcellularLocation>
        <location evidence="6">Cytoplasm</location>
    </subcellularLocation>
</comment>
<evidence type="ECO:0000313" key="8">
    <source>
        <dbReference type="EMBL" id="GMG82505.1"/>
    </source>
</evidence>
<feature type="binding site" evidence="6">
    <location>
        <position position="97"/>
    </location>
    <ligand>
        <name>S-adenosyl-L-methionine</name>
        <dbReference type="ChEBI" id="CHEBI:59789"/>
    </ligand>
</feature>
<feature type="binding site" evidence="6">
    <location>
        <position position="139"/>
    </location>
    <ligand>
        <name>S-adenosyl-L-methionine</name>
        <dbReference type="ChEBI" id="CHEBI:59789"/>
    </ligand>
</feature>
<comment type="catalytic activity">
    <reaction evidence="6">
        <text>5-carboxymethylaminomethyluridine(34) in tRNA(Leu) + S-adenosyl-L-methionine = 5-carboxymethylaminomethyl-2'-O-methyluridine(34) in tRNA(Leu) + S-adenosyl-L-homocysteine + H(+)</text>
        <dbReference type="Rhea" id="RHEA:43088"/>
        <dbReference type="Rhea" id="RHEA-COMP:10333"/>
        <dbReference type="Rhea" id="RHEA-COMP:10334"/>
        <dbReference type="ChEBI" id="CHEBI:15378"/>
        <dbReference type="ChEBI" id="CHEBI:57856"/>
        <dbReference type="ChEBI" id="CHEBI:59789"/>
        <dbReference type="ChEBI" id="CHEBI:74508"/>
        <dbReference type="ChEBI" id="CHEBI:74511"/>
        <dbReference type="EC" id="2.1.1.207"/>
    </reaction>
</comment>
<dbReference type="EMBL" id="BSYI01000011">
    <property type="protein sequence ID" value="GMG82505.1"/>
    <property type="molecule type" value="Genomic_DNA"/>
</dbReference>
<feature type="domain" description="tRNA/rRNA methyltransferase SpoU type" evidence="7">
    <location>
        <begin position="23"/>
        <end position="158"/>
    </location>
</feature>
<name>A0ABQ6LJV6_9RHOB</name>
<keyword evidence="5 6" id="KW-0819">tRNA processing</keyword>
<keyword evidence="9" id="KW-1185">Reference proteome</keyword>
<dbReference type="InterPro" id="IPR016914">
    <property type="entry name" value="TrmL"/>
</dbReference>
<keyword evidence="4 6" id="KW-0949">S-adenosyl-L-methionine</keyword>
<dbReference type="EC" id="2.1.1.207" evidence="6"/>
<comment type="subunit">
    <text evidence="6">Homodimer.</text>
</comment>
<evidence type="ECO:0000256" key="4">
    <source>
        <dbReference type="ARBA" id="ARBA00022691"/>
    </source>
</evidence>
<comment type="catalytic activity">
    <reaction evidence="6">
        <text>cytidine(34) in tRNA + S-adenosyl-L-methionine = 2'-O-methylcytidine(34) in tRNA + S-adenosyl-L-homocysteine + H(+)</text>
        <dbReference type="Rhea" id="RHEA:43084"/>
        <dbReference type="Rhea" id="RHEA-COMP:10331"/>
        <dbReference type="Rhea" id="RHEA-COMP:10332"/>
        <dbReference type="ChEBI" id="CHEBI:15378"/>
        <dbReference type="ChEBI" id="CHEBI:57856"/>
        <dbReference type="ChEBI" id="CHEBI:59789"/>
        <dbReference type="ChEBI" id="CHEBI:74495"/>
        <dbReference type="ChEBI" id="CHEBI:82748"/>
        <dbReference type="EC" id="2.1.1.207"/>
    </reaction>
</comment>
<evidence type="ECO:0000256" key="5">
    <source>
        <dbReference type="ARBA" id="ARBA00022694"/>
    </source>
</evidence>
<gene>
    <name evidence="6" type="primary">trmL</name>
    <name evidence="8" type="ORF">LNKW23_17180</name>
</gene>
<organism evidence="8 9">
    <name type="scientific">Paralimibaculum aggregatum</name>
    <dbReference type="NCBI Taxonomy" id="3036245"/>
    <lineage>
        <taxon>Bacteria</taxon>
        <taxon>Pseudomonadati</taxon>
        <taxon>Pseudomonadota</taxon>
        <taxon>Alphaproteobacteria</taxon>
        <taxon>Rhodobacterales</taxon>
        <taxon>Paracoccaceae</taxon>
        <taxon>Paralimibaculum</taxon>
    </lineage>
</organism>
<dbReference type="PANTHER" id="PTHR42971">
    <property type="entry name" value="TRNA (CYTIDINE(34)-2'-O)-METHYLTRANSFERASE"/>
    <property type="match status" value="1"/>
</dbReference>
<sequence length="167" mass="17032">MSRAADQAPSATPVLAAPSPVGLVAVMPDQAGNLGAILRTAACLRAPVHVVEPCGFAFSPKAWRRSAMDYAGLAAIHRHASWAAFLAARGAARLVALTAHGQASLWEARFAPGDLLLLGSESAGLPAAALAAADLGLRIPLHPQARSLNIAVAGAIALAEAQRQLRA</sequence>
<comment type="caution">
    <text evidence="8">The sequence shown here is derived from an EMBL/GenBank/DDBJ whole genome shotgun (WGS) entry which is preliminary data.</text>
</comment>
<evidence type="ECO:0000256" key="2">
    <source>
        <dbReference type="ARBA" id="ARBA00022603"/>
    </source>
</evidence>
<keyword evidence="3 6" id="KW-0808">Transferase</keyword>
<dbReference type="PIRSF" id="PIRSF029256">
    <property type="entry name" value="SpoU_TrmH_prd"/>
    <property type="match status" value="1"/>
</dbReference>
<evidence type="ECO:0000256" key="1">
    <source>
        <dbReference type="ARBA" id="ARBA00022490"/>
    </source>
</evidence>
<dbReference type="Gene3D" id="3.40.1280.10">
    <property type="match status" value="1"/>
</dbReference>
<comment type="similarity">
    <text evidence="6">Belongs to the class IV-like SAM-binding methyltransferase superfamily. RNA methyltransferase TrmH family. TrmL subfamily.</text>
</comment>
<dbReference type="Pfam" id="PF00588">
    <property type="entry name" value="SpoU_methylase"/>
    <property type="match status" value="1"/>
</dbReference>
<comment type="function">
    <text evidence="6">Methylates the ribose at the nucleotide 34 wobble position in the two leucyl isoacceptors tRNA(Leu)(CmAA) and tRNA(Leu)(cmnm5UmAA). Catalyzes the methyl transfer from S-adenosyl-L-methionine to the 2'-OH of the wobble nucleotide.</text>
</comment>